<dbReference type="EMBL" id="LJGU01000132">
    <property type="protein sequence ID" value="OEU97052.1"/>
    <property type="molecule type" value="Genomic_DNA"/>
</dbReference>
<evidence type="ECO:0000256" key="1">
    <source>
        <dbReference type="SAM" id="MobiDB-lite"/>
    </source>
</evidence>
<dbReference type="RefSeq" id="WP_070197612.1">
    <property type="nucleotide sequence ID" value="NZ_LJGU01000132.1"/>
</dbReference>
<comment type="caution">
    <text evidence="2">The sequence shown here is derived from an EMBL/GenBank/DDBJ whole genome shotgun (WGS) entry which is preliminary data.</text>
</comment>
<reference evidence="2 3" key="1">
    <citation type="journal article" date="2016" name="Front. Microbiol.">
        <title>Comparative Genomics Analysis of Streptomyces Species Reveals Their Adaptation to the Marine Environment and Their Diversity at the Genomic Level.</title>
        <authorList>
            <person name="Tian X."/>
            <person name="Zhang Z."/>
            <person name="Yang T."/>
            <person name="Chen M."/>
            <person name="Li J."/>
            <person name="Chen F."/>
            <person name="Yang J."/>
            <person name="Li W."/>
            <person name="Zhang B."/>
            <person name="Zhang Z."/>
            <person name="Wu J."/>
            <person name="Zhang C."/>
            <person name="Long L."/>
            <person name="Xiao J."/>
        </authorList>
    </citation>
    <scope>NUCLEOTIDE SEQUENCE [LARGE SCALE GENOMIC DNA]</scope>
    <source>
        <strain evidence="2 3">SCSIO 02100</strain>
    </source>
</reference>
<evidence type="ECO:0000313" key="2">
    <source>
        <dbReference type="EMBL" id="OEU97052.1"/>
    </source>
</evidence>
<dbReference type="AlphaFoldDB" id="A0A1E7JZH0"/>
<organism evidence="2 3">
    <name type="scientific">Streptomyces oceani</name>
    <dbReference type="NCBI Taxonomy" id="1075402"/>
    <lineage>
        <taxon>Bacteria</taxon>
        <taxon>Bacillati</taxon>
        <taxon>Actinomycetota</taxon>
        <taxon>Actinomycetes</taxon>
        <taxon>Kitasatosporales</taxon>
        <taxon>Streptomycetaceae</taxon>
        <taxon>Streptomyces</taxon>
    </lineage>
</organism>
<keyword evidence="3" id="KW-1185">Reference proteome</keyword>
<gene>
    <name evidence="2" type="ORF">AN216_17535</name>
</gene>
<sequence length="97" mass="10335">MLAVSSAPGLVGERLVVTARPARVASESQPEASGIHTGTPRPYCSVMGRSPVRTRADRRTGGGFRGAVSAVCQRCARRFEQPTVPYPLQVDLLERGA</sequence>
<accession>A0A1E7JZH0</accession>
<dbReference type="STRING" id="1075402.AN216_17535"/>
<dbReference type="Proteomes" id="UP000176101">
    <property type="component" value="Unassembled WGS sequence"/>
</dbReference>
<name>A0A1E7JZH0_9ACTN</name>
<protein>
    <submittedName>
        <fullName evidence="2">Uncharacterized protein</fullName>
    </submittedName>
</protein>
<proteinExistence type="predicted"/>
<evidence type="ECO:0000313" key="3">
    <source>
        <dbReference type="Proteomes" id="UP000176101"/>
    </source>
</evidence>
<feature type="region of interest" description="Disordered" evidence="1">
    <location>
        <begin position="22"/>
        <end position="48"/>
    </location>
</feature>